<dbReference type="EMBL" id="MG839015">
    <property type="protein sequence ID" value="AUX82635.1"/>
    <property type="molecule type" value="Genomic_DNA"/>
</dbReference>
<evidence type="ECO:0000313" key="1">
    <source>
        <dbReference type="EMBL" id="AUX82635.1"/>
    </source>
</evidence>
<name>A0A2L0HLS8_9CAUD</name>
<organism evidence="1 2">
    <name type="scientific">Microbacterium phage Aubergine</name>
    <dbReference type="NCBI Taxonomy" id="2079577"/>
    <lineage>
        <taxon>Viruses</taxon>
        <taxon>Duplodnaviria</taxon>
        <taxon>Heunggongvirae</taxon>
        <taxon>Uroviricota</taxon>
        <taxon>Caudoviricetes</taxon>
        <taxon>Ilzatvirus</taxon>
        <taxon>Ilzatvirus ilzat</taxon>
    </lineage>
</organism>
<sequence length="77" mass="8809">MAQHVHLNGGPLHDQRVALENGARCFTIQQPLRMPQNLTEALDPISNIESRYGHYSAVDKYPGEFEWDGWEATPHHE</sequence>
<reference evidence="2" key="1">
    <citation type="submission" date="2018-01" db="EMBL/GenBank/DDBJ databases">
        <authorList>
            <person name="Gaut B.S."/>
            <person name="Morton B.R."/>
            <person name="Clegg M.T."/>
            <person name="Duvall M.R."/>
        </authorList>
    </citation>
    <scope>NUCLEOTIDE SEQUENCE [LARGE SCALE GENOMIC DNA]</scope>
</reference>
<gene>
    <name evidence="1" type="primary">48</name>
    <name evidence="1" type="ORF">PBI_AUBERGINE_48</name>
</gene>
<protein>
    <submittedName>
        <fullName evidence="1">Uncharacterized protein</fullName>
    </submittedName>
</protein>
<proteinExistence type="predicted"/>
<dbReference type="Proteomes" id="UP000241884">
    <property type="component" value="Segment"/>
</dbReference>
<evidence type="ECO:0000313" key="2">
    <source>
        <dbReference type="Proteomes" id="UP000241884"/>
    </source>
</evidence>
<accession>A0A2L0HLS8</accession>